<feature type="domain" description="EF-hand" evidence="2">
    <location>
        <begin position="124"/>
        <end position="159"/>
    </location>
</feature>
<organism evidence="3 4">
    <name type="scientific">Boothiomyces macroporosus</name>
    <dbReference type="NCBI Taxonomy" id="261099"/>
    <lineage>
        <taxon>Eukaryota</taxon>
        <taxon>Fungi</taxon>
        <taxon>Fungi incertae sedis</taxon>
        <taxon>Chytridiomycota</taxon>
        <taxon>Chytridiomycota incertae sedis</taxon>
        <taxon>Chytridiomycetes</taxon>
        <taxon>Rhizophydiales</taxon>
        <taxon>Terramycetaceae</taxon>
        <taxon>Boothiomyces</taxon>
    </lineage>
</organism>
<protein>
    <submittedName>
        <fullName evidence="3">Dynein regulatory complex protein 8</fullName>
    </submittedName>
</protein>
<keyword evidence="1" id="KW-0677">Repeat</keyword>
<sequence>MNGEVPVPEITTQEEAPIEKPQVEIQSVEAPLPPLPVKEVESPETILLKRVRAAFDTFDQQNNSTCDVREIGTILRSLGIYPTLEQLHGWVTEMEEDEPSGFVTWERFSKVTIRILSGTYPVKSDEETLFRAFLTLDTDKKGYLLPDELKKSLTSQGEVFTEEEIEEMLAACTDPAENKIYYEDYITILAK</sequence>
<dbReference type="GO" id="GO:0043226">
    <property type="term" value="C:organelle"/>
    <property type="evidence" value="ECO:0007669"/>
    <property type="project" value="UniProtKB-ARBA"/>
</dbReference>
<name>A0AAD5UMZ1_9FUNG</name>
<dbReference type="PANTHER" id="PTHR46763:SF1">
    <property type="entry name" value="DYNEIN REGULATORY COMPLEX PROTEIN 8"/>
    <property type="match status" value="1"/>
</dbReference>
<accession>A0AAD5UMZ1</accession>
<gene>
    <name evidence="3" type="primary">EFCAB2_1</name>
    <name evidence="3" type="ORF">HK103_002766</name>
</gene>
<reference evidence="3" key="1">
    <citation type="submission" date="2020-05" db="EMBL/GenBank/DDBJ databases">
        <title>Phylogenomic resolution of chytrid fungi.</title>
        <authorList>
            <person name="Stajich J.E."/>
            <person name="Amses K."/>
            <person name="Simmons R."/>
            <person name="Seto K."/>
            <person name="Myers J."/>
            <person name="Bonds A."/>
            <person name="Quandt C.A."/>
            <person name="Barry K."/>
            <person name="Liu P."/>
            <person name="Grigoriev I."/>
            <person name="Longcore J.E."/>
            <person name="James T.Y."/>
        </authorList>
    </citation>
    <scope>NUCLEOTIDE SEQUENCE</scope>
    <source>
        <strain evidence="3">PLAUS21</strain>
    </source>
</reference>
<dbReference type="EMBL" id="JADGKB010000002">
    <property type="protein sequence ID" value="KAJ3262352.1"/>
    <property type="molecule type" value="Genomic_DNA"/>
</dbReference>
<dbReference type="InterPro" id="IPR002048">
    <property type="entry name" value="EF_hand_dom"/>
</dbReference>
<dbReference type="Proteomes" id="UP001210925">
    <property type="component" value="Unassembled WGS sequence"/>
</dbReference>
<evidence type="ECO:0000313" key="3">
    <source>
        <dbReference type="EMBL" id="KAJ3262352.1"/>
    </source>
</evidence>
<comment type="caution">
    <text evidence="3">The sequence shown here is derived from an EMBL/GenBank/DDBJ whole genome shotgun (WGS) entry which is preliminary data.</text>
</comment>
<dbReference type="GO" id="GO:0005509">
    <property type="term" value="F:calcium ion binding"/>
    <property type="evidence" value="ECO:0007669"/>
    <property type="project" value="InterPro"/>
</dbReference>
<dbReference type="SUPFAM" id="SSF47473">
    <property type="entry name" value="EF-hand"/>
    <property type="match status" value="1"/>
</dbReference>
<dbReference type="Pfam" id="PF13499">
    <property type="entry name" value="EF-hand_7"/>
    <property type="match status" value="1"/>
</dbReference>
<dbReference type="PANTHER" id="PTHR46763">
    <property type="entry name" value="DYNEIN REGULATORY COMPLEX PROTEIN 8"/>
    <property type="match status" value="1"/>
</dbReference>
<keyword evidence="4" id="KW-1185">Reference proteome</keyword>
<evidence type="ECO:0000313" key="4">
    <source>
        <dbReference type="Proteomes" id="UP001210925"/>
    </source>
</evidence>
<dbReference type="PROSITE" id="PS50222">
    <property type="entry name" value="EF_HAND_2"/>
    <property type="match status" value="1"/>
</dbReference>
<dbReference type="AlphaFoldDB" id="A0AAD5UMZ1"/>
<dbReference type="Gene3D" id="1.10.238.10">
    <property type="entry name" value="EF-hand"/>
    <property type="match status" value="2"/>
</dbReference>
<evidence type="ECO:0000256" key="1">
    <source>
        <dbReference type="ARBA" id="ARBA00022737"/>
    </source>
</evidence>
<dbReference type="FunFam" id="1.10.238.10:FF:000178">
    <property type="entry name" value="Calmodulin-2 A"/>
    <property type="match status" value="1"/>
</dbReference>
<evidence type="ECO:0000259" key="2">
    <source>
        <dbReference type="PROSITE" id="PS50222"/>
    </source>
</evidence>
<proteinExistence type="predicted"/>
<dbReference type="InterPro" id="IPR011992">
    <property type="entry name" value="EF-hand-dom_pair"/>
</dbReference>